<keyword evidence="2" id="KW-1185">Reference proteome</keyword>
<dbReference type="PANTHER" id="PTHR21485">
    <property type="entry name" value="HAD SUPERFAMILY MEMBERS CMAS AND KDSC"/>
    <property type="match status" value="1"/>
</dbReference>
<dbReference type="InterPro" id="IPR050793">
    <property type="entry name" value="CMP-NeuNAc_synthase"/>
</dbReference>
<evidence type="ECO:0000313" key="2">
    <source>
        <dbReference type="Proteomes" id="UP000290572"/>
    </source>
</evidence>
<comment type="caution">
    <text evidence="1">The sequence shown here is derived from an EMBL/GenBank/DDBJ whole genome shotgun (WGS) entry which is preliminary data.</text>
</comment>
<protein>
    <submittedName>
        <fullName evidence="1">N-acylneuraminate cytidylyltransferase-like protein</fullName>
    </submittedName>
</protein>
<organism evidence="1 2">
    <name type="scientific">Labeo rohita</name>
    <name type="common">Indian major carp</name>
    <name type="synonym">Cyprinus rohita</name>
    <dbReference type="NCBI Taxonomy" id="84645"/>
    <lineage>
        <taxon>Eukaryota</taxon>
        <taxon>Metazoa</taxon>
        <taxon>Chordata</taxon>
        <taxon>Craniata</taxon>
        <taxon>Vertebrata</taxon>
        <taxon>Euteleostomi</taxon>
        <taxon>Actinopterygii</taxon>
        <taxon>Neopterygii</taxon>
        <taxon>Teleostei</taxon>
        <taxon>Ostariophysi</taxon>
        <taxon>Cypriniformes</taxon>
        <taxon>Cyprinidae</taxon>
        <taxon>Labeoninae</taxon>
        <taxon>Labeonini</taxon>
        <taxon>Labeo</taxon>
    </lineage>
</organism>
<dbReference type="GO" id="GO:0008781">
    <property type="term" value="F:N-acylneuraminate cytidylyltransferase activity"/>
    <property type="evidence" value="ECO:0007669"/>
    <property type="project" value="TreeGrafter"/>
</dbReference>
<proteinExistence type="predicted"/>
<dbReference type="SUPFAM" id="SSF53448">
    <property type="entry name" value="Nucleotide-diphospho-sugar transferases"/>
    <property type="match status" value="2"/>
</dbReference>
<keyword evidence="1" id="KW-0548">Nucleotidyltransferase</keyword>
<gene>
    <name evidence="1" type="ORF">ROHU_025636</name>
</gene>
<dbReference type="EMBL" id="QBIY01012660">
    <property type="protein sequence ID" value="RXN19763.1"/>
    <property type="molecule type" value="Genomic_DNA"/>
</dbReference>
<dbReference type="AlphaFoldDB" id="A0A498MJ05"/>
<dbReference type="PANTHER" id="PTHR21485:SF3">
    <property type="entry name" value="N-ACYLNEURAMINATE CYTIDYLYLTRANSFERASE"/>
    <property type="match status" value="1"/>
</dbReference>
<dbReference type="InterPro" id="IPR003329">
    <property type="entry name" value="Cytidylyl_trans"/>
</dbReference>
<accession>A0A498MJ05</accession>
<reference evidence="1 2" key="1">
    <citation type="submission" date="2018-03" db="EMBL/GenBank/DDBJ databases">
        <title>Draft genome sequence of Rohu Carp (Labeo rohita).</title>
        <authorList>
            <person name="Das P."/>
            <person name="Kushwaha B."/>
            <person name="Joshi C.G."/>
            <person name="Kumar D."/>
            <person name="Nagpure N.S."/>
            <person name="Sahoo L."/>
            <person name="Das S.P."/>
            <person name="Bit A."/>
            <person name="Patnaik S."/>
            <person name="Meher P.K."/>
            <person name="Jayasankar P."/>
            <person name="Koringa P.G."/>
            <person name="Patel N.V."/>
            <person name="Hinsu A.T."/>
            <person name="Kumar R."/>
            <person name="Pandey M."/>
            <person name="Agarwal S."/>
            <person name="Srivastava S."/>
            <person name="Singh M."/>
            <person name="Iquebal M.A."/>
            <person name="Jaiswal S."/>
            <person name="Angadi U.B."/>
            <person name="Kumar N."/>
            <person name="Raza M."/>
            <person name="Shah T.M."/>
            <person name="Rai A."/>
            <person name="Jena J.K."/>
        </authorList>
    </citation>
    <scope>NUCLEOTIDE SEQUENCE [LARGE SCALE GENOMIC DNA]</scope>
    <source>
        <strain evidence="1">DASCIFA01</strain>
        <tissue evidence="1">Testis</tissue>
    </source>
</reference>
<keyword evidence="1" id="KW-0808">Transferase</keyword>
<evidence type="ECO:0000313" key="1">
    <source>
        <dbReference type="EMBL" id="RXN19763.1"/>
    </source>
</evidence>
<sequence>MVKVATLRCSVRELDAKPYIFDPDTQENVWVSTDHDEITRVTKEWGAEVHRRSPEVSKDTTSSLETIQEFSRLNPALLASVWVSTDHDEIDRVAKAWGAEVHRRSPEVSKDSSSSLETIQEFSRKHPVKQVYPNLLVWIIGHWMRPEWLRLLPGSVCEEYFT</sequence>
<dbReference type="InterPro" id="IPR029044">
    <property type="entry name" value="Nucleotide-diphossugar_trans"/>
</dbReference>
<dbReference type="Proteomes" id="UP000290572">
    <property type="component" value="Unassembled WGS sequence"/>
</dbReference>
<dbReference type="STRING" id="84645.A0A498MJ05"/>
<name>A0A498MJ05_LABRO</name>
<dbReference type="Pfam" id="PF02348">
    <property type="entry name" value="CTP_transf_3"/>
    <property type="match status" value="2"/>
</dbReference>
<dbReference type="Gene3D" id="3.90.550.10">
    <property type="entry name" value="Spore Coat Polysaccharide Biosynthesis Protein SpsA, Chain A"/>
    <property type="match status" value="2"/>
</dbReference>